<protein>
    <submittedName>
        <fullName evidence="10">Cytochrome P450 302a1, mitochondrial</fullName>
    </submittedName>
</protein>
<dbReference type="GO" id="GO:0016705">
    <property type="term" value="F:oxidoreductase activity, acting on paired donors, with incorporation or reduction of molecular oxygen"/>
    <property type="evidence" value="ECO:0007669"/>
    <property type="project" value="InterPro"/>
</dbReference>
<dbReference type="PANTHER" id="PTHR24279:SF120">
    <property type="entry name" value="CYTOCHROME P450"/>
    <property type="match status" value="1"/>
</dbReference>
<evidence type="ECO:0000313" key="10">
    <source>
        <dbReference type="EMBL" id="OXA62205.1"/>
    </source>
</evidence>
<evidence type="ECO:0000256" key="3">
    <source>
        <dbReference type="ARBA" id="ARBA00022617"/>
    </source>
</evidence>
<dbReference type="GO" id="GO:0005506">
    <property type="term" value="F:iron ion binding"/>
    <property type="evidence" value="ECO:0007669"/>
    <property type="project" value="InterPro"/>
</dbReference>
<dbReference type="Pfam" id="PF00067">
    <property type="entry name" value="p450"/>
    <property type="match status" value="1"/>
</dbReference>
<evidence type="ECO:0000256" key="8">
    <source>
        <dbReference type="PIRSR" id="PIRSR602401-1"/>
    </source>
</evidence>
<reference evidence="10 11" key="1">
    <citation type="submission" date="2015-12" db="EMBL/GenBank/DDBJ databases">
        <title>The genome of Folsomia candida.</title>
        <authorList>
            <person name="Faddeeva A."/>
            <person name="Derks M.F."/>
            <person name="Anvar Y."/>
            <person name="Smit S."/>
            <person name="Van Straalen N."/>
            <person name="Roelofs D."/>
        </authorList>
    </citation>
    <scope>NUCLEOTIDE SEQUENCE [LARGE SCALE GENOMIC DNA]</scope>
    <source>
        <strain evidence="10 11">VU population</strain>
        <tissue evidence="10">Whole body</tissue>
    </source>
</reference>
<keyword evidence="4 8" id="KW-0479">Metal-binding</keyword>
<proteinExistence type="inferred from homology"/>
<dbReference type="OrthoDB" id="3945418at2759"/>
<dbReference type="InterPro" id="IPR001128">
    <property type="entry name" value="Cyt_P450"/>
</dbReference>
<sequence>MLSTLSFASRRSFATVASAVHQRTLKDIPGPSSFPIVGAVPHYLPVFGRYKPHLLTQYSIIKFREFGPIFKETMWGTTLVYLIDPDDIQTVLGRNPGSGGNAVWPKRVTHKVLEHVRTHELKSTHFNGGIFMTNGSDWVEIRHRHQKAMAIEEIGIFIEKCDQSACDLVSSVNSPSMKVHVESDFLNVLFAFATDYNGMSLFGEKWNAIDEYLDSNSMTQKLIWTSTELNHATGPTDHGSQTWRLFSTPLYKTILKGAQILDDVVTERLDRRLVNGELVAEEGNNSMLDTWIRDGHKDYRKMVTFLSDMVLASIDTVAYSLSYILYHISTNPRVQEKLFEELYGLNKDGLGAPITSDMLRGARYMKKCIKEALRINPLAVGVGRVLTEDTILSGYHVPEGTNIVILNAVTSRLPEYVEQPEAFIPERYDHDGKFKKIHPFVSLPFSFGPRSCVGRRLAEQAMNIFVFRLFRNYRLEWLGADKLDAITTLINKPDAPLLFKFTPRESLH</sequence>
<evidence type="ECO:0000256" key="9">
    <source>
        <dbReference type="RuleBase" id="RU000461"/>
    </source>
</evidence>
<dbReference type="InterPro" id="IPR050479">
    <property type="entry name" value="CYP11_CYP27_families"/>
</dbReference>
<dbReference type="InterPro" id="IPR036396">
    <property type="entry name" value="Cyt_P450_sf"/>
</dbReference>
<comment type="similarity">
    <text evidence="2 9">Belongs to the cytochrome P450 family.</text>
</comment>
<organism evidence="10 11">
    <name type="scientific">Folsomia candida</name>
    <name type="common">Springtail</name>
    <dbReference type="NCBI Taxonomy" id="158441"/>
    <lineage>
        <taxon>Eukaryota</taxon>
        <taxon>Metazoa</taxon>
        <taxon>Ecdysozoa</taxon>
        <taxon>Arthropoda</taxon>
        <taxon>Hexapoda</taxon>
        <taxon>Collembola</taxon>
        <taxon>Entomobryomorpha</taxon>
        <taxon>Isotomoidea</taxon>
        <taxon>Isotomidae</taxon>
        <taxon>Proisotominae</taxon>
        <taxon>Folsomia</taxon>
    </lineage>
</organism>
<evidence type="ECO:0000256" key="4">
    <source>
        <dbReference type="ARBA" id="ARBA00022723"/>
    </source>
</evidence>
<dbReference type="OMA" id="MACDMLL"/>
<comment type="caution">
    <text evidence="10">The sequence shown here is derived from an EMBL/GenBank/DDBJ whole genome shotgun (WGS) entry which is preliminary data.</text>
</comment>
<dbReference type="InterPro" id="IPR002401">
    <property type="entry name" value="Cyt_P450_E_grp-I"/>
</dbReference>
<dbReference type="Gene3D" id="1.10.630.10">
    <property type="entry name" value="Cytochrome P450"/>
    <property type="match status" value="1"/>
</dbReference>
<dbReference type="PRINTS" id="PR00385">
    <property type="entry name" value="P450"/>
</dbReference>
<name>A0A226EX13_FOLCA</name>
<keyword evidence="7 9" id="KW-0503">Monooxygenase</keyword>
<dbReference type="InterPro" id="IPR017972">
    <property type="entry name" value="Cyt_P450_CS"/>
</dbReference>
<keyword evidence="3 8" id="KW-0349">Heme</keyword>
<dbReference type="PANTHER" id="PTHR24279">
    <property type="entry name" value="CYTOCHROME P450"/>
    <property type="match status" value="1"/>
</dbReference>
<evidence type="ECO:0000256" key="6">
    <source>
        <dbReference type="ARBA" id="ARBA00023004"/>
    </source>
</evidence>
<feature type="binding site" description="axial binding residue" evidence="8">
    <location>
        <position position="452"/>
    </location>
    <ligand>
        <name>heme</name>
        <dbReference type="ChEBI" id="CHEBI:30413"/>
    </ligand>
    <ligandPart>
        <name>Fe</name>
        <dbReference type="ChEBI" id="CHEBI:18248"/>
    </ligandPart>
</feature>
<evidence type="ECO:0000256" key="1">
    <source>
        <dbReference type="ARBA" id="ARBA00001971"/>
    </source>
</evidence>
<dbReference type="GO" id="GO:0004497">
    <property type="term" value="F:monooxygenase activity"/>
    <property type="evidence" value="ECO:0007669"/>
    <property type="project" value="UniProtKB-KW"/>
</dbReference>
<evidence type="ECO:0000256" key="2">
    <source>
        <dbReference type="ARBA" id="ARBA00010617"/>
    </source>
</evidence>
<accession>A0A226EX13</accession>
<dbReference type="CDD" id="cd11054">
    <property type="entry name" value="CYP24A1-like"/>
    <property type="match status" value="1"/>
</dbReference>
<gene>
    <name evidence="10" type="ORF">Fcan01_03963</name>
</gene>
<dbReference type="PRINTS" id="PR00463">
    <property type="entry name" value="EP450I"/>
</dbReference>
<evidence type="ECO:0000256" key="5">
    <source>
        <dbReference type="ARBA" id="ARBA00023002"/>
    </source>
</evidence>
<dbReference type="Proteomes" id="UP000198287">
    <property type="component" value="Unassembled WGS sequence"/>
</dbReference>
<dbReference type="STRING" id="158441.A0A226EX13"/>
<keyword evidence="11" id="KW-1185">Reference proteome</keyword>
<evidence type="ECO:0000313" key="11">
    <source>
        <dbReference type="Proteomes" id="UP000198287"/>
    </source>
</evidence>
<dbReference type="EMBL" id="LNIX01000001">
    <property type="protein sequence ID" value="OXA62205.1"/>
    <property type="molecule type" value="Genomic_DNA"/>
</dbReference>
<dbReference type="SUPFAM" id="SSF48264">
    <property type="entry name" value="Cytochrome P450"/>
    <property type="match status" value="1"/>
</dbReference>
<dbReference type="GO" id="GO:0020037">
    <property type="term" value="F:heme binding"/>
    <property type="evidence" value="ECO:0007669"/>
    <property type="project" value="InterPro"/>
</dbReference>
<keyword evidence="6 8" id="KW-0408">Iron</keyword>
<dbReference type="AlphaFoldDB" id="A0A226EX13"/>
<evidence type="ECO:0000256" key="7">
    <source>
        <dbReference type="ARBA" id="ARBA00023033"/>
    </source>
</evidence>
<keyword evidence="5 9" id="KW-0560">Oxidoreductase</keyword>
<comment type="cofactor">
    <cofactor evidence="1 8">
        <name>heme</name>
        <dbReference type="ChEBI" id="CHEBI:30413"/>
    </cofactor>
</comment>
<dbReference type="PROSITE" id="PS00086">
    <property type="entry name" value="CYTOCHROME_P450"/>
    <property type="match status" value="1"/>
</dbReference>